<sequence>MHGLAKNHLKKILSTCSANRDCEYYPCHYNNQSCLWCYCPFYPCEDEVLGEFVKRKDGTLIWSCMKCNWIHKPDIAAEILREITELTLDKTTECSIDYLENRELLMQIKNKIEKKLGKSNAI</sequence>
<dbReference type="Proteomes" id="UP000001107">
    <property type="component" value="Chromosome"/>
</dbReference>
<dbReference type="Pfam" id="PF04071">
    <property type="entry name" value="zf-like"/>
    <property type="match status" value="1"/>
</dbReference>
<dbReference type="RefSeq" id="WP_012066056.1">
    <property type="nucleotide sequence ID" value="NC_009634.1"/>
</dbReference>
<dbReference type="OrthoDB" id="39225at2157"/>
<dbReference type="HOGENOM" id="CLU_1998728_0_0_2"/>
<name>A6URL9_METVS</name>
<dbReference type="InterPro" id="IPR007212">
    <property type="entry name" value="Zf-like"/>
</dbReference>
<dbReference type="eggNOG" id="arCOG05056">
    <property type="taxonomic scope" value="Archaea"/>
</dbReference>
<dbReference type="STRING" id="406327.Mevan_1244"/>
<organism evidence="2 3">
    <name type="scientific">Methanococcus vannielii (strain ATCC 35089 / DSM 1224 / JCM 13029 / OCM 148 / SB)</name>
    <dbReference type="NCBI Taxonomy" id="406327"/>
    <lineage>
        <taxon>Archaea</taxon>
        <taxon>Methanobacteriati</taxon>
        <taxon>Methanobacteriota</taxon>
        <taxon>Methanomada group</taxon>
        <taxon>Methanococci</taxon>
        <taxon>Methanococcales</taxon>
        <taxon>Methanococcaceae</taxon>
        <taxon>Methanococcus</taxon>
    </lineage>
</organism>
<keyword evidence="3" id="KW-1185">Reference proteome</keyword>
<feature type="domain" description="Cysteine-rich small" evidence="1">
    <location>
        <begin position="15"/>
        <end position="87"/>
    </location>
</feature>
<dbReference type="AlphaFoldDB" id="A6URL9"/>
<evidence type="ECO:0000259" key="1">
    <source>
        <dbReference type="Pfam" id="PF04071"/>
    </source>
</evidence>
<reference evidence="2" key="1">
    <citation type="submission" date="2007-06" db="EMBL/GenBank/DDBJ databases">
        <title>Complete sequence of Methanococcus vannielii SB.</title>
        <authorList>
            <consortium name="US DOE Joint Genome Institute"/>
            <person name="Copeland A."/>
            <person name="Lucas S."/>
            <person name="Lapidus A."/>
            <person name="Barry K."/>
            <person name="Glavina del Rio T."/>
            <person name="Dalin E."/>
            <person name="Tice H."/>
            <person name="Pitluck S."/>
            <person name="Chain P."/>
            <person name="Malfatti S."/>
            <person name="Shin M."/>
            <person name="Vergez L."/>
            <person name="Schmutz J."/>
            <person name="Larimer F."/>
            <person name="Land M."/>
            <person name="Hauser L."/>
            <person name="Kyrpides N."/>
            <person name="Anderson I."/>
            <person name="Sieprawska-Lupa M."/>
            <person name="Whitman W.B."/>
            <person name="Richardson P."/>
        </authorList>
    </citation>
    <scope>NUCLEOTIDE SEQUENCE [LARGE SCALE GENOMIC DNA]</scope>
    <source>
        <strain evidence="2">SB</strain>
    </source>
</reference>
<dbReference type="KEGG" id="mvn:Mevan_1244"/>
<evidence type="ECO:0000313" key="2">
    <source>
        <dbReference type="EMBL" id="ABR55141.1"/>
    </source>
</evidence>
<dbReference type="EMBL" id="CP000742">
    <property type="protein sequence ID" value="ABR55141.1"/>
    <property type="molecule type" value="Genomic_DNA"/>
</dbReference>
<gene>
    <name evidence="2" type="ordered locus">Mevan_1244</name>
</gene>
<evidence type="ECO:0000313" key="3">
    <source>
        <dbReference type="Proteomes" id="UP000001107"/>
    </source>
</evidence>
<proteinExistence type="predicted"/>
<protein>
    <submittedName>
        <fullName evidence="2">Cysteine-rich small domain</fullName>
    </submittedName>
</protein>
<dbReference type="GeneID" id="5324951"/>
<accession>A6URL9</accession>